<dbReference type="CDD" id="cd03049">
    <property type="entry name" value="GST_N_3"/>
    <property type="match status" value="1"/>
</dbReference>
<dbReference type="Gene3D" id="1.20.1050.10">
    <property type="match status" value="1"/>
</dbReference>
<evidence type="ECO:0000313" key="2">
    <source>
        <dbReference type="EMBL" id="MCI4682625.1"/>
    </source>
</evidence>
<dbReference type="PANTHER" id="PTHR43968:SF6">
    <property type="entry name" value="GLUTATHIONE S-TRANSFERASE OMEGA"/>
    <property type="match status" value="1"/>
</dbReference>
<reference evidence="2" key="1">
    <citation type="journal article" date="2022" name="ISME J.">
        <title>Identification of active gaseous-alkane degraders at natural gas seeps.</title>
        <authorList>
            <person name="Farhan Ul Haque M."/>
            <person name="Hernandez M."/>
            <person name="Crombie A.T."/>
            <person name="Murrell J.C."/>
        </authorList>
    </citation>
    <scope>NUCLEOTIDE SEQUENCE</scope>
    <source>
        <strain evidence="2">PC2</strain>
    </source>
</reference>
<name>A0ABS9Z5F7_9HYPH</name>
<dbReference type="InterPro" id="IPR004045">
    <property type="entry name" value="Glutathione_S-Trfase_N"/>
</dbReference>
<comment type="caution">
    <text evidence="2">The sequence shown here is derived from an EMBL/GenBank/DDBJ whole genome shotgun (WGS) entry which is preliminary data.</text>
</comment>
<feature type="domain" description="GST N-terminal" evidence="1">
    <location>
        <begin position="1"/>
        <end position="80"/>
    </location>
</feature>
<dbReference type="Pfam" id="PF13417">
    <property type="entry name" value="GST_N_3"/>
    <property type="match status" value="1"/>
</dbReference>
<keyword evidence="3" id="KW-1185">Reference proteome</keyword>
<dbReference type="CDD" id="cd03205">
    <property type="entry name" value="GST_C_6"/>
    <property type="match status" value="1"/>
</dbReference>
<dbReference type="EMBL" id="JAIVFP010000001">
    <property type="protein sequence ID" value="MCI4682625.1"/>
    <property type="molecule type" value="Genomic_DNA"/>
</dbReference>
<dbReference type="RefSeq" id="WP_243066623.1">
    <property type="nucleotide sequence ID" value="NZ_JAIVFK010000004.1"/>
</dbReference>
<dbReference type="Pfam" id="PF13410">
    <property type="entry name" value="GST_C_2"/>
    <property type="match status" value="1"/>
</dbReference>
<dbReference type="InterPro" id="IPR050983">
    <property type="entry name" value="GST_Omega/HSP26"/>
</dbReference>
<gene>
    <name evidence="2" type="ORF">K2U94_07585</name>
</gene>
<dbReference type="SUPFAM" id="SSF47616">
    <property type="entry name" value="GST C-terminal domain-like"/>
    <property type="match status" value="1"/>
</dbReference>
<evidence type="ECO:0000313" key="3">
    <source>
        <dbReference type="Proteomes" id="UP001139104"/>
    </source>
</evidence>
<dbReference type="PROSITE" id="PS50404">
    <property type="entry name" value="GST_NTER"/>
    <property type="match status" value="1"/>
</dbReference>
<sequence length="200" mass="21879">MKLYFSPTSPFSRKVRIVAALLGFDDKIELIGTDTGNPQDVIRVKNPLGKIPTLERDDGVCLYDSAVICAYLDDLAGGGRVIPKEREARFAALTLEALGDGIADASILQIYEKRMRAESEYSANWVAHQRDKVERALVALESDLPAQPKPEVDVGAIALACALGYLDLRFEGFWRADHPRLVAWLDAFAAAVPAYTGTKA</sequence>
<dbReference type="PANTHER" id="PTHR43968">
    <property type="match status" value="1"/>
</dbReference>
<proteinExistence type="predicted"/>
<dbReference type="InterPro" id="IPR036282">
    <property type="entry name" value="Glutathione-S-Trfase_C_sf"/>
</dbReference>
<accession>A0ABS9Z5F7</accession>
<dbReference type="SUPFAM" id="SSF52833">
    <property type="entry name" value="Thioredoxin-like"/>
    <property type="match status" value="1"/>
</dbReference>
<dbReference type="Gene3D" id="3.40.30.10">
    <property type="entry name" value="Glutaredoxin"/>
    <property type="match status" value="1"/>
</dbReference>
<organism evidence="2 3">
    <name type="scientific">Candidatus Rhodoblastus alkanivorans</name>
    <dbReference type="NCBI Taxonomy" id="2954117"/>
    <lineage>
        <taxon>Bacteria</taxon>
        <taxon>Pseudomonadati</taxon>
        <taxon>Pseudomonadota</taxon>
        <taxon>Alphaproteobacteria</taxon>
        <taxon>Hyphomicrobiales</taxon>
        <taxon>Rhodoblastaceae</taxon>
        <taxon>Rhodoblastus</taxon>
    </lineage>
</organism>
<evidence type="ECO:0000259" key="1">
    <source>
        <dbReference type="PROSITE" id="PS50404"/>
    </source>
</evidence>
<dbReference type="InterPro" id="IPR036249">
    <property type="entry name" value="Thioredoxin-like_sf"/>
</dbReference>
<protein>
    <submittedName>
        <fullName evidence="2">Glutathione S-transferase</fullName>
    </submittedName>
</protein>
<dbReference type="Proteomes" id="UP001139104">
    <property type="component" value="Unassembled WGS sequence"/>
</dbReference>